<reference evidence="4 5" key="1">
    <citation type="submission" date="2015-04" db="EMBL/GenBank/DDBJ databases">
        <authorList>
            <consortium name="Pathogen Informatics"/>
        </authorList>
    </citation>
    <scope>NUCLEOTIDE SEQUENCE [LARGE SCALE GENOMIC DNA]</scope>
    <source>
        <strain evidence="4 5">SGS1</strain>
    </source>
</reference>
<dbReference type="GeneID" id="39738342"/>
<dbReference type="OrthoDB" id="5591786at2759"/>
<dbReference type="OMA" id="NDEMKDH"/>
<dbReference type="PROSITE" id="PS50082">
    <property type="entry name" value="WD_REPEATS_2"/>
    <property type="match status" value="1"/>
</dbReference>
<protein>
    <submittedName>
        <fullName evidence="4">Uncharacterized protein</fullName>
    </submittedName>
</protein>
<evidence type="ECO:0000313" key="4">
    <source>
        <dbReference type="EMBL" id="CRH04034.1"/>
    </source>
</evidence>
<dbReference type="InterPro" id="IPR001680">
    <property type="entry name" value="WD40_rpt"/>
</dbReference>
<keyword evidence="5" id="KW-1185">Reference proteome</keyword>
<dbReference type="InterPro" id="IPR011047">
    <property type="entry name" value="Quinoprotein_ADH-like_sf"/>
</dbReference>
<sequence length="3577" mass="429185">MKELLKNNTPWNKVNVLKHCDVDLLFSFDLNKGVEHKLISFALNLLCVSKKYELIFITYGQHIYVYEMNKFMSTNDINKNDNKDCNFRINFNNHDIEKNNYCFKNMNKIRYLYDEIKKEFYLKKLNIPSPVLILSPHMYSKGYVNIKCEEKEKSEKSILICVGWSEDTNIYYVEKIVECINIKKKLKNLLEKNLYNDKTCENINYQAHNSPFQYLNNDTYYFLKKLKIDKNNFILNIIHDNECINNYSNEFIDLFQLSKSNNNFDYTKNKMKEKRSILLHKLEERRKKKVISIISKEKKKYWASKIILNKNVQKGIKNPFLKIKKKNLYKKNYKCILRNKKNISNYSDKKNVANKILKKKFKLSDFYSSLESEEEDEEEKNSELIEKNKKNYKKNNYNNFLDYDEKEIEEINFYRKFRNKVYIGYNLRPNSELNEKNDYINSFRQNNQLVDEYLKSSSDENKDNDSELQLSKYKKNRNILKFCEYKNFFKSLKKEKNKKGNIFDNKKAFSNIINFKNNNNLYYSQKKYQINIKKYNGDNKQMQLKRLNKNIENYMLYIKQLNFLKEERKKFVNFCKLYIKHKYYEEYSKRLETFLDPSVKIKYHKIWKQFNVFTFNLFNVDYNDKILRSVHVYLQPDIVFNNKMYIKSDTSTWAISFNFKKNLLAIGSNTHNIHIYNLNNFYYFRKRYNYDEAINYFKNTFIYKNFQVNNMFRDNRKYIFFNNDNKKNKKKRKKNNKSTNYSNIYNNTKKKRNSLLNISTITKNSETDISLNAQKKIKSYSYSNDMTKIYNANIQNRLSPNHSLPKIEKKNFEKFRMNKSYYYKEHFIYNYLSDSFYEQIKRRNYKCKKADSLILEKYDFNDKFKMYLNKSEKACKNYSKKSIKRKKVFGKSCYSADDYMVNYNKIINVNNDNKNLSSDINDQYDSKENYLNYFERGLKLKKEQKCVLHYIKKEKNSSISKKNYKNIPQVEEIATSILLKKSKIPVDLSLFFILRKENLKNILLTISYNFPNDSIILFLKQACIGDEIYHIKWRIRYNSLSTIHKMRKLYIKKFGSRKNFHLKLFDSNTLIINSENFLKNWFLKYFCKNIFLNLNLLLKNRKMKKQSKGNLSNNMISHDNNTYDNYKTILRKNKIDKIESNKNKEKKNKKNQVNNKKIKVISKDLLPENTSSDEPFNKKYIYSTQKNYNLLKIENHYVFPFSNINDYMRNDSENKIIHYTFKYSYKRANLTLKKISKIFRNFIKDRYKYIFYNKNQLYSNENFIYIVKNKKNKEYLNNYDEVSMKYIKKLKEAIKNIQSNTQGFCLNKKNNIKKIEEGLLKNKLLIICELRDHNNNLLDIIHLSNEHKDDKEDFLSDTPSDKLIEDNNIYYTLNFYKDENNNKKKYITKNSFNIPKIFSNSKITESYLSGIINNTIEMEMKNLKANNSYLLNLDRKKSINFSSNFNHESDKSSSLSSIKKIGNNIECRTNLSYTNIPVNEGSSYINTQINGNTIQNGDHVLRNENNIEISNSNNYITHSIHNFRVLQNNFINDSYSNSQNYENARDSYLNDNRDTYINNILNDSHNILNLNNRTNYMNNSLSNNADNLDNFSNIHLNDIDNLNINENLHSINSSDNNNNLNINNRNINISLNNNFESSTNRNDNTEVNINLSSITNLNLNTNLNSINNSDNNVQNFSDFLFNNEYMFLNILYNNILNMGNANRSFSNLLDSSNLSFNRNILTNVNHNNSNRCINMRINREINNDNFYNKILQNNSAISSEKMKKHNGISGIKCKSEKKVKKEVSNNFHEVPLSMKSICKKNKYDVTIKNIYTLSKSADEIFFTFKKNSEIFFDFVIVCEGLYEEKWKTNEKVEQNEVNKKKTESDESNEEKKKIEKEEERTKLKSKNYEIFQKKLRKQRKLQHVEKQKKENVQTFGNVNKLKENNMNGHLKNFSSSYKDFSFLKNENNYTDKNNYNYSNLIEGNYKNENGNIKNYNININSTNISCESNKNINSKKASPDFTSDFLESSDTSYNSSSENFSDFNYRSESCYEECSQCEYSNLCIENKSEIDYNSTYKFLKSENSLLYVDNCNVSIKKNEKSLSKYYLKRTSSHKNKYISHVNTKIITLNINDFDYQPLFCKTEIIENTKKHESNNKEILSKTGRNDALIKSEWIEKILLQEDYYEVQERKDKKQKKKNKIVEKRNRNEKYEKKKDKSKLLNIMKILKKCKLNYNLRKKKKKKRKYEKNLVYTNIIKSSNKVKNKNNISSKKVRKNYNYNISSLIHYKEKEIRNYFYDEKNINYISNHVKKKFLDKINNEYVEKVVSEIMWTFSNVIFYSADWYDILYRLFFDVSSRFYELVIKHHQHNIPCVKFSPDNNFLLSCSVDKSVVLWYPFNIENFNLKRNFNIYDHILPHNGNKKNRNTCNNSILNNLYTNVTLKINYANKKNVFEKIYQDTEMWKRKKEQELIKKINNDILCRQSLKYMGWSCDFVIKKNVSKFDFLIDLFHKEKFLNRHNFNYSSYFPFNYANLNNFLVLFEKYSLFHLFRCSFLGIKNKISLNFNNFITYLYKTNVKKAKYLEENKIKNILEILTQKNINKKYNMKKVKRLYSAMKYIAKNLLKPYILIHPLKCDKYYPNTMMKLSEESLLNCPHFLTDCDLTYSDDSENALNENLKSKSDKLSFFTENKIKNNKITSLYYDHSESEDSYKSNDELSSSDNEVKTKPKFSMNDNESDKNYLEKNKYEKSLFYKYIHKIRNEFSLNFLLYEERADISKWTFIFQKLLNQYSDMKCFKDIYKHIKNKILTKYINKYENLKPNLYFNFYITRNYNESKVLKEILLNYSTYFNGKKNRISSNKYGKINKEFKLFLKLIKNQKLLGNNYKKEKWINIKKKKKIEDVKKTKNNNNNAFENKGYTIILKNNINNLHNVINNIINISHRNKIIKHHKYFKENNIYNNNNCNKKKKKVKNNSESIKNDKINIQEGVFQNYFNDFKKYCNDFYSTDSFNSHFSDTSFKKYKRKTKKMKKKKNNKTNNLKNGCLKESNEKYFSALNNVRITFSESNKEKKKKSGNFFFNNNKALKKADLKEILMKERKKFNICFLNSKNKKYKINYFSNMNILQNMYKYCGRGLILVNVKYIENSFQNENLSKKKKDENKSYIKKLNNIIFQTDIYICKAKTTKNNTYSKIYLHKKSRDIIFILKVNVEELKNYLLRKFIFEEKYINNSFYINLKVVKIIYLLTLKNCALIDKNSNIIERKMEKTNKKILKFCLSKEEFTFFTYLTNNLFKKKNKHALTAKMIYKNIIKMRNYIFNSKNINISTVIQDYPLNDFEKLGLSKDKFQTSFNIFFSLLPQNKKNIIMLNISTLRFLYSHINKKKKKKNICCINKDREIYDAIINKDEKKQLSKYLILSADKCKLYLLKIKYKKITKNLFTTKFIPISVQTIPKEHILPSAFKTSRISLLKIIYEKSCVLLANQYSNNIFVYFIHKCVYTNSYFLIPYFILPLYTENIGKELFYCFNKDVSNNENSYFVNNINYNLKKLLVINSKETPEESNFFIAGFDVIYVERKDNNFELTIFAILLSNIIFCYKLKFHYY</sequence>
<gene>
    <name evidence="4" type="ORF">PRELSG_1340800</name>
</gene>
<dbReference type="Gene3D" id="2.130.10.10">
    <property type="entry name" value="YVTN repeat-like/Quinoprotein amine dehydrogenase"/>
    <property type="match status" value="1"/>
</dbReference>
<dbReference type="SUPFAM" id="SSF50998">
    <property type="entry name" value="Quinoprotein alcohol dehydrogenase-like"/>
    <property type="match status" value="1"/>
</dbReference>
<dbReference type="RefSeq" id="XP_028536040.1">
    <property type="nucleotide sequence ID" value="XM_028678944.1"/>
</dbReference>
<evidence type="ECO:0000256" key="1">
    <source>
        <dbReference type="PROSITE-ProRule" id="PRU00221"/>
    </source>
</evidence>
<evidence type="ECO:0000313" key="5">
    <source>
        <dbReference type="Proteomes" id="UP000220158"/>
    </source>
</evidence>
<feature type="compositionally biased region" description="Basic and acidic residues" evidence="3">
    <location>
        <begin position="2179"/>
        <end position="2193"/>
    </location>
</feature>
<dbReference type="Proteomes" id="UP000220158">
    <property type="component" value="Chromosome 13"/>
</dbReference>
<dbReference type="PROSITE" id="PS50294">
    <property type="entry name" value="WD_REPEATS_REGION"/>
    <property type="match status" value="1"/>
</dbReference>
<feature type="compositionally biased region" description="Basic residues" evidence="3">
    <location>
        <begin position="727"/>
        <end position="736"/>
    </location>
</feature>
<keyword evidence="1" id="KW-0853">WD repeat</keyword>
<keyword evidence="2" id="KW-0175">Coiled coil</keyword>
<accession>A0A1J1HHV5</accession>
<feature type="coiled-coil region" evidence="2">
    <location>
        <begin position="367"/>
        <end position="395"/>
    </location>
</feature>
<feature type="region of interest" description="Disordered" evidence="3">
    <location>
        <begin position="1852"/>
        <end position="1879"/>
    </location>
</feature>
<name>A0A1J1HHV5_PLARL</name>
<evidence type="ECO:0000256" key="2">
    <source>
        <dbReference type="SAM" id="Coils"/>
    </source>
</evidence>
<feature type="repeat" description="WD" evidence="1">
    <location>
        <begin position="2342"/>
        <end position="2373"/>
    </location>
</feature>
<dbReference type="SUPFAM" id="SSF50993">
    <property type="entry name" value="Peptidase/esterase 'gauge' domain"/>
    <property type="match status" value="1"/>
</dbReference>
<dbReference type="EMBL" id="LN835308">
    <property type="protein sequence ID" value="CRH04034.1"/>
    <property type="molecule type" value="Genomic_DNA"/>
</dbReference>
<feature type="region of interest" description="Disordered" evidence="3">
    <location>
        <begin position="724"/>
        <end position="745"/>
    </location>
</feature>
<dbReference type="SMART" id="SM00320">
    <property type="entry name" value="WD40"/>
    <property type="match status" value="2"/>
</dbReference>
<evidence type="ECO:0000256" key="3">
    <source>
        <dbReference type="SAM" id="MobiDB-lite"/>
    </source>
</evidence>
<feature type="region of interest" description="Disordered" evidence="3">
    <location>
        <begin position="2169"/>
        <end position="2193"/>
    </location>
</feature>
<dbReference type="KEGG" id="prel:PRELSG_1340800"/>
<proteinExistence type="predicted"/>
<dbReference type="Pfam" id="PF00400">
    <property type="entry name" value="WD40"/>
    <property type="match status" value="1"/>
</dbReference>
<dbReference type="InterPro" id="IPR015943">
    <property type="entry name" value="WD40/YVTN_repeat-like_dom_sf"/>
</dbReference>
<feature type="region of interest" description="Disordered" evidence="3">
    <location>
        <begin position="2686"/>
        <end position="2715"/>
    </location>
</feature>
<organism evidence="4 5">
    <name type="scientific">Plasmodium relictum</name>
    <dbReference type="NCBI Taxonomy" id="85471"/>
    <lineage>
        <taxon>Eukaryota</taxon>
        <taxon>Sar</taxon>
        <taxon>Alveolata</taxon>
        <taxon>Apicomplexa</taxon>
        <taxon>Aconoidasida</taxon>
        <taxon>Haemosporida</taxon>
        <taxon>Plasmodiidae</taxon>
        <taxon>Plasmodium</taxon>
        <taxon>Plasmodium (Haemamoeba)</taxon>
    </lineage>
</organism>
<dbReference type="VEuPathDB" id="PlasmoDB:PRELSG_1340800"/>